<gene>
    <name evidence="2" type="ORF">GGE06_000890</name>
</gene>
<comment type="caution">
    <text evidence="2">The sequence shown here is derived from an EMBL/GenBank/DDBJ whole genome shotgun (WGS) entry which is preliminary data.</text>
</comment>
<organism evidence="2 3">
    <name type="scientific">Streptomyces nymphaeiformis</name>
    <dbReference type="NCBI Taxonomy" id="2663842"/>
    <lineage>
        <taxon>Bacteria</taxon>
        <taxon>Bacillati</taxon>
        <taxon>Actinomycetota</taxon>
        <taxon>Actinomycetes</taxon>
        <taxon>Kitasatosporales</taxon>
        <taxon>Streptomycetaceae</taxon>
        <taxon>Streptomyces</taxon>
    </lineage>
</organism>
<dbReference type="InterPro" id="IPR027417">
    <property type="entry name" value="P-loop_NTPase"/>
</dbReference>
<feature type="region of interest" description="Disordered" evidence="1">
    <location>
        <begin position="334"/>
        <end position="353"/>
    </location>
</feature>
<dbReference type="Gene3D" id="3.40.50.300">
    <property type="entry name" value="P-loop containing nucleotide triphosphate hydrolases"/>
    <property type="match status" value="1"/>
</dbReference>
<name>A0A7W7TVA7_9ACTN</name>
<dbReference type="EMBL" id="JACHJY010000001">
    <property type="protein sequence ID" value="MBB4980002.1"/>
    <property type="molecule type" value="Genomic_DNA"/>
</dbReference>
<proteinExistence type="predicted"/>
<dbReference type="Proteomes" id="UP000582643">
    <property type="component" value="Unassembled WGS sequence"/>
</dbReference>
<protein>
    <recommendedName>
        <fullName evidence="4">ATP/GTP-binding protein</fullName>
    </recommendedName>
</protein>
<evidence type="ECO:0000313" key="2">
    <source>
        <dbReference type="EMBL" id="MBB4980002.1"/>
    </source>
</evidence>
<feature type="compositionally biased region" description="Basic residues" evidence="1">
    <location>
        <begin position="340"/>
        <end position="353"/>
    </location>
</feature>
<evidence type="ECO:0008006" key="4">
    <source>
        <dbReference type="Google" id="ProtNLM"/>
    </source>
</evidence>
<sequence length="353" mass="38709">MTATETADREFPLTTKEGWSRFVQYAPVSTPPLDRSALLALSDIERELYDEARAEHHTQLFVAKTPTMMEVIRTGRELTLLNRRQVSARRGLIVSGEPGTGKTTAITQLGKAHEQHVRRRLPADSGPRLPVAYVTVPPAATPKMLAVEFARFLGIPLLQRMNQTEITNAVCEVLAELRCELVLVDEIHNISLTTRSGAEVSDQLKYLSERIAATFVYTGVDVESAGLFAGTRGKQIAGRFVSIHAEAFTIATAAQRQEWLALLATMEQSLRLHRHTPGLLAAHADFLYQRTSGMIGSLAHLIRAAALRAMTSGTEKITKQLLAEIPLDTAAETSAPLSARSRRARTAQRRAAG</sequence>
<dbReference type="InterPro" id="IPR008868">
    <property type="entry name" value="TniB"/>
</dbReference>
<dbReference type="AlphaFoldDB" id="A0A7W7TVA7"/>
<accession>A0A7W7TVA7</accession>
<dbReference type="SUPFAM" id="SSF52540">
    <property type="entry name" value="P-loop containing nucleoside triphosphate hydrolases"/>
    <property type="match status" value="1"/>
</dbReference>
<reference evidence="2 3" key="1">
    <citation type="submission" date="2020-08" db="EMBL/GenBank/DDBJ databases">
        <title>Genomic Encyclopedia of Type Strains, Phase III (KMG-III): the genomes of soil and plant-associated and newly described type strains.</title>
        <authorList>
            <person name="Whitman W."/>
        </authorList>
    </citation>
    <scope>NUCLEOTIDE SEQUENCE [LARGE SCALE GENOMIC DNA]</scope>
    <source>
        <strain evidence="2 3">SFB5A</strain>
    </source>
</reference>
<dbReference type="Pfam" id="PF05621">
    <property type="entry name" value="TniB"/>
    <property type="match status" value="1"/>
</dbReference>
<evidence type="ECO:0000256" key="1">
    <source>
        <dbReference type="SAM" id="MobiDB-lite"/>
    </source>
</evidence>
<dbReference type="RefSeq" id="WP_128976815.1">
    <property type="nucleotide sequence ID" value="NZ_JACHJY010000001.1"/>
</dbReference>
<evidence type="ECO:0000313" key="3">
    <source>
        <dbReference type="Proteomes" id="UP000582643"/>
    </source>
</evidence>
<keyword evidence="3" id="KW-1185">Reference proteome</keyword>